<proteinExistence type="inferred from homology"/>
<dbReference type="InterPro" id="IPR036188">
    <property type="entry name" value="FAD/NAD-bd_sf"/>
</dbReference>
<feature type="disulfide bond" description="Redox-active" evidence="6">
    <location>
        <begin position="41"/>
        <end position="46"/>
    </location>
</feature>
<evidence type="ECO:0000256" key="1">
    <source>
        <dbReference type="ARBA" id="ARBA00007532"/>
    </source>
</evidence>
<evidence type="ECO:0000256" key="5">
    <source>
        <dbReference type="PIRSR" id="PIRSR000350-3"/>
    </source>
</evidence>
<dbReference type="InterPro" id="IPR016156">
    <property type="entry name" value="FAD/NAD-linked_Rdtase_dimer_sf"/>
</dbReference>
<dbReference type="PRINTS" id="PR00411">
    <property type="entry name" value="PNDRDTASEI"/>
</dbReference>
<dbReference type="SUPFAM" id="SSF51905">
    <property type="entry name" value="FAD/NAD(P)-binding domain"/>
    <property type="match status" value="1"/>
</dbReference>
<dbReference type="PANTHER" id="PTHR43014">
    <property type="entry name" value="MERCURIC REDUCTASE"/>
    <property type="match status" value="1"/>
</dbReference>
<dbReference type="Gene3D" id="3.50.50.60">
    <property type="entry name" value="FAD/NAD(P)-binding domain"/>
    <property type="match status" value="2"/>
</dbReference>
<dbReference type="PIRSF" id="PIRSF000350">
    <property type="entry name" value="Mercury_reductase_MerA"/>
    <property type="match status" value="1"/>
</dbReference>
<sequence>MTKYDVVVLGAGPGGYTLAGILSSNGLKVAVVEKEDLGGTCVNKGCISTKTLIKSAKVLDTVKNAEKYGVQAHLQGFDFATMQGRRTSNKELLNGAIENFLKGANVDILRGEGKLVDAHSLMVNDTKVSFDKLVVATGSKNRTLTVKGAQEGYQSGFLIDSEQALKLTEVPKRLVIIGSGAISLEFAYFYSTLGSKVTILSNTKFLSNFDSMAAAAVAGSLKANGVEIIEEANISEVRKSEVVFKTGEQTHILAADKVLVAIGRVANLSGLDALGLKLNAKGFVDVCEHMKTNISNVYALGDVTGLMMLSTVAYKTADVIAKDILKFKDNETLMLNHVPWAIYLNPELAGVGKTAAQLTAECVEFDEVVVPAKALPRLHADGQANDLGFIKFLVSKTDGQILGCFMFVEGGHILINQVAFAMHQKVTFKQLQESIYTHPTIAEALYYSSRNVVFKK</sequence>
<keyword evidence="10" id="KW-1185">Reference proteome</keyword>
<feature type="binding site" evidence="5">
    <location>
        <begin position="178"/>
        <end position="185"/>
    </location>
    <ligand>
        <name>NAD(+)</name>
        <dbReference type="ChEBI" id="CHEBI:57540"/>
    </ligand>
</feature>
<dbReference type="GO" id="GO:0016491">
    <property type="term" value="F:oxidoreductase activity"/>
    <property type="evidence" value="ECO:0007669"/>
    <property type="project" value="InterPro"/>
</dbReference>
<gene>
    <name evidence="9" type="ORF">BCF59_0540</name>
</gene>
<feature type="binding site" evidence="5">
    <location>
        <position position="263"/>
    </location>
    <ligand>
        <name>NAD(+)</name>
        <dbReference type="ChEBI" id="CHEBI:57540"/>
    </ligand>
</feature>
<keyword evidence="5" id="KW-0520">NAD</keyword>
<dbReference type="EMBL" id="SOCN01000002">
    <property type="protein sequence ID" value="TDV23549.1"/>
    <property type="molecule type" value="Genomic_DNA"/>
</dbReference>
<dbReference type="InterPro" id="IPR001100">
    <property type="entry name" value="Pyr_nuc-diS_OxRdtase"/>
</dbReference>
<dbReference type="Proteomes" id="UP000295757">
    <property type="component" value="Unassembled WGS sequence"/>
</dbReference>
<evidence type="ECO:0000259" key="7">
    <source>
        <dbReference type="Pfam" id="PF02852"/>
    </source>
</evidence>
<feature type="binding site" evidence="5">
    <location>
        <position position="113"/>
    </location>
    <ligand>
        <name>FAD</name>
        <dbReference type="ChEBI" id="CHEBI:57692"/>
    </ligand>
</feature>
<feature type="active site" description="Proton acceptor" evidence="4">
    <location>
        <position position="438"/>
    </location>
</feature>
<dbReference type="AlphaFoldDB" id="A0A4V3FNV3"/>
<feature type="binding site" evidence="5">
    <location>
        <begin position="137"/>
        <end position="139"/>
    </location>
    <ligand>
        <name>FAD</name>
        <dbReference type="ChEBI" id="CHEBI:57692"/>
    </ligand>
</feature>
<accession>A0A4V3FNV3</accession>
<comment type="caution">
    <text evidence="9">The sequence shown here is derived from an EMBL/GenBank/DDBJ whole genome shotgun (WGS) entry which is preliminary data.</text>
</comment>
<evidence type="ECO:0000256" key="6">
    <source>
        <dbReference type="PIRSR" id="PIRSR000350-4"/>
    </source>
</evidence>
<evidence type="ECO:0000313" key="10">
    <source>
        <dbReference type="Proteomes" id="UP000295757"/>
    </source>
</evidence>
<dbReference type="PANTHER" id="PTHR43014:SF5">
    <property type="entry name" value="GLUTATHIONE REDUCTASE (NADPH)"/>
    <property type="match status" value="1"/>
</dbReference>
<keyword evidence="5" id="KW-0547">Nucleotide-binding</keyword>
<dbReference type="Pfam" id="PF07992">
    <property type="entry name" value="Pyr_redox_2"/>
    <property type="match status" value="1"/>
</dbReference>
<feature type="domain" description="Pyridine nucleotide-disulphide oxidoreductase dimerisation" evidence="7">
    <location>
        <begin position="338"/>
        <end position="445"/>
    </location>
</feature>
<dbReference type="InterPro" id="IPR023753">
    <property type="entry name" value="FAD/NAD-binding_dom"/>
</dbReference>
<dbReference type="RefSeq" id="WP_134110979.1">
    <property type="nucleotide sequence ID" value="NZ_SOCN01000002.1"/>
</dbReference>
<comment type="cofactor">
    <cofactor evidence="5">
        <name>FAD</name>
        <dbReference type="ChEBI" id="CHEBI:57692"/>
    </cofactor>
    <text evidence="5">Binds 1 FAD per subunit.</text>
</comment>
<dbReference type="Pfam" id="PF02852">
    <property type="entry name" value="Pyr_redox_dim"/>
    <property type="match status" value="1"/>
</dbReference>
<dbReference type="NCBIfam" id="NF004945">
    <property type="entry name" value="PRK06292.2-3"/>
    <property type="match status" value="1"/>
</dbReference>
<keyword evidence="3 5" id="KW-0274">FAD</keyword>
<evidence type="ECO:0000259" key="8">
    <source>
        <dbReference type="Pfam" id="PF07992"/>
    </source>
</evidence>
<dbReference type="SUPFAM" id="SSF55424">
    <property type="entry name" value="FAD/NAD-linked reductases, dimerisation (C-terminal) domain"/>
    <property type="match status" value="1"/>
</dbReference>
<dbReference type="GO" id="GO:0000166">
    <property type="term" value="F:nucleotide binding"/>
    <property type="evidence" value="ECO:0007669"/>
    <property type="project" value="UniProtKB-KW"/>
</dbReference>
<organism evidence="9 10">
    <name type="scientific">Mycoplasmopsis mustelae</name>
    <dbReference type="NCBI Taxonomy" id="171289"/>
    <lineage>
        <taxon>Bacteria</taxon>
        <taxon>Bacillati</taxon>
        <taxon>Mycoplasmatota</taxon>
        <taxon>Mycoplasmoidales</taxon>
        <taxon>Metamycoplasmataceae</taxon>
        <taxon>Mycoplasmopsis</taxon>
    </lineage>
</organism>
<evidence type="ECO:0000256" key="3">
    <source>
        <dbReference type="ARBA" id="ARBA00022827"/>
    </source>
</evidence>
<dbReference type="Gene3D" id="3.30.390.30">
    <property type="match status" value="1"/>
</dbReference>
<dbReference type="OrthoDB" id="9807946at2"/>
<protein>
    <submittedName>
        <fullName evidence="9">Dihydrolipoamide dehydrogenase</fullName>
    </submittedName>
</protein>
<reference evidence="9 10" key="1">
    <citation type="submission" date="2019-03" db="EMBL/GenBank/DDBJ databases">
        <title>Genomic Encyclopedia of Archaeal and Bacterial Type Strains, Phase II (KMG-II): from individual species to whole genera.</title>
        <authorList>
            <person name="Goeker M."/>
        </authorList>
    </citation>
    <scope>NUCLEOTIDE SEQUENCE [LARGE SCALE GENOMIC DNA]</scope>
    <source>
        <strain evidence="9 10">ATCC 35214</strain>
    </source>
</reference>
<feature type="binding site" evidence="5">
    <location>
        <position position="50"/>
    </location>
    <ligand>
        <name>FAD</name>
        <dbReference type="ChEBI" id="CHEBI:57692"/>
    </ligand>
</feature>
<evidence type="ECO:0000256" key="2">
    <source>
        <dbReference type="ARBA" id="ARBA00022630"/>
    </source>
</evidence>
<dbReference type="InterPro" id="IPR004099">
    <property type="entry name" value="Pyr_nucl-diS_OxRdtase_dimer"/>
</dbReference>
<feature type="binding site" evidence="5">
    <location>
        <position position="302"/>
    </location>
    <ligand>
        <name>FAD</name>
        <dbReference type="ChEBI" id="CHEBI:57692"/>
    </ligand>
</feature>
<keyword evidence="2" id="KW-0285">Flavoprotein</keyword>
<comment type="similarity">
    <text evidence="1">Belongs to the class-I pyridine nucleotide-disulfide oxidoreductase family.</text>
</comment>
<evidence type="ECO:0000256" key="4">
    <source>
        <dbReference type="PIRSR" id="PIRSR000350-2"/>
    </source>
</evidence>
<evidence type="ECO:0000313" key="9">
    <source>
        <dbReference type="EMBL" id="TDV23549.1"/>
    </source>
</evidence>
<feature type="domain" description="FAD/NAD(P)-binding" evidence="8">
    <location>
        <begin position="4"/>
        <end position="317"/>
    </location>
</feature>
<dbReference type="PRINTS" id="PR00368">
    <property type="entry name" value="FADPNR"/>
</dbReference>
<name>A0A4V3FNV3_9BACT</name>